<gene>
    <name evidence="9" type="primary">LOC111288588</name>
</gene>
<evidence type="ECO:0000256" key="5">
    <source>
        <dbReference type="PROSITE-ProRule" id="PRU00205"/>
    </source>
</evidence>
<dbReference type="SMART" id="SM00724">
    <property type="entry name" value="TLC"/>
    <property type="match status" value="1"/>
</dbReference>
<organism evidence="8 9">
    <name type="scientific">Durio zibethinus</name>
    <name type="common">Durian</name>
    <dbReference type="NCBI Taxonomy" id="66656"/>
    <lineage>
        <taxon>Eukaryota</taxon>
        <taxon>Viridiplantae</taxon>
        <taxon>Streptophyta</taxon>
        <taxon>Embryophyta</taxon>
        <taxon>Tracheophyta</taxon>
        <taxon>Spermatophyta</taxon>
        <taxon>Magnoliopsida</taxon>
        <taxon>eudicotyledons</taxon>
        <taxon>Gunneridae</taxon>
        <taxon>Pentapetalae</taxon>
        <taxon>rosids</taxon>
        <taxon>malvids</taxon>
        <taxon>Malvales</taxon>
        <taxon>Malvaceae</taxon>
        <taxon>Helicteroideae</taxon>
        <taxon>Durio</taxon>
    </lineage>
</organism>
<sequence>METLALDSLSLPIFFFLFAFFYLCAYFSLFHDWGPKHRAAASSCFIYFVHGSPAALMARMALKNTQSPTFASPNSVFDNIVLDYSISYFLMDLLHYLVFFPNDILFILHHLATLYVFFTCRYMVHHGAYALLVLLVLAEVTRFCQNIWLLAGLLGGDVRLAANLYKLLSPLFYVSYSIGRGIVAPFFVHKMGVFYLSGMAKNLIPGWAWASWMVVIVTAILASIVWIFDHWYKRSYEAVKKVVYSYGCHHNR</sequence>
<feature type="transmembrane region" description="Helical" evidence="6">
    <location>
        <begin position="42"/>
        <end position="62"/>
    </location>
</feature>
<dbReference type="InterPro" id="IPR040327">
    <property type="entry name" value="At5g14285-like"/>
</dbReference>
<keyword evidence="3 6" id="KW-1133">Transmembrane helix</keyword>
<dbReference type="RefSeq" id="XP_022735267.1">
    <property type="nucleotide sequence ID" value="XM_022879532.1"/>
</dbReference>
<dbReference type="PANTHER" id="PTHR31766:SF8">
    <property type="entry name" value="TLC DOMAIN-CONTAINING PROTEIN"/>
    <property type="match status" value="1"/>
</dbReference>
<feature type="transmembrane region" description="Helical" evidence="6">
    <location>
        <begin position="93"/>
        <end position="117"/>
    </location>
</feature>
<evidence type="ECO:0000259" key="7">
    <source>
        <dbReference type="PROSITE" id="PS50922"/>
    </source>
</evidence>
<feature type="transmembrane region" description="Helical" evidence="6">
    <location>
        <begin position="129"/>
        <end position="151"/>
    </location>
</feature>
<dbReference type="Proteomes" id="UP000515121">
    <property type="component" value="Unplaced"/>
</dbReference>
<accession>A0A6P5Y495</accession>
<dbReference type="KEGG" id="dzi:111288588"/>
<dbReference type="AlphaFoldDB" id="A0A6P5Y495"/>
<feature type="transmembrane region" description="Helical" evidence="6">
    <location>
        <begin position="209"/>
        <end position="228"/>
    </location>
</feature>
<dbReference type="GeneID" id="111288588"/>
<keyword evidence="8" id="KW-1185">Reference proteome</keyword>
<evidence type="ECO:0000256" key="2">
    <source>
        <dbReference type="ARBA" id="ARBA00022692"/>
    </source>
</evidence>
<dbReference type="InterPro" id="IPR006634">
    <property type="entry name" value="TLC-dom"/>
</dbReference>
<name>A0A6P5Y495_DURZI</name>
<reference evidence="9" key="1">
    <citation type="submission" date="2025-08" db="UniProtKB">
        <authorList>
            <consortium name="RefSeq"/>
        </authorList>
    </citation>
    <scope>IDENTIFICATION</scope>
    <source>
        <tissue evidence="9">Fruit stalk</tissue>
    </source>
</reference>
<feature type="transmembrane region" description="Helical" evidence="6">
    <location>
        <begin position="12"/>
        <end position="30"/>
    </location>
</feature>
<comment type="subcellular location">
    <subcellularLocation>
        <location evidence="1">Membrane</location>
        <topology evidence="1">Multi-pass membrane protein</topology>
    </subcellularLocation>
</comment>
<keyword evidence="4 5" id="KW-0472">Membrane</keyword>
<feature type="transmembrane region" description="Helical" evidence="6">
    <location>
        <begin position="171"/>
        <end position="188"/>
    </location>
</feature>
<evidence type="ECO:0000313" key="9">
    <source>
        <dbReference type="RefSeq" id="XP_022735267.1"/>
    </source>
</evidence>
<evidence type="ECO:0000313" key="8">
    <source>
        <dbReference type="Proteomes" id="UP000515121"/>
    </source>
</evidence>
<evidence type="ECO:0000256" key="4">
    <source>
        <dbReference type="ARBA" id="ARBA00023136"/>
    </source>
</evidence>
<evidence type="ECO:0000256" key="1">
    <source>
        <dbReference type="ARBA" id="ARBA00004141"/>
    </source>
</evidence>
<evidence type="ECO:0000256" key="6">
    <source>
        <dbReference type="SAM" id="Phobius"/>
    </source>
</evidence>
<dbReference type="GO" id="GO:0016020">
    <property type="term" value="C:membrane"/>
    <property type="evidence" value="ECO:0007669"/>
    <property type="project" value="UniProtKB-SubCell"/>
</dbReference>
<dbReference type="Pfam" id="PF03798">
    <property type="entry name" value="TRAM_LAG1_CLN8"/>
    <property type="match status" value="1"/>
</dbReference>
<proteinExistence type="predicted"/>
<evidence type="ECO:0000256" key="3">
    <source>
        <dbReference type="ARBA" id="ARBA00022989"/>
    </source>
</evidence>
<dbReference type="PANTHER" id="PTHR31766">
    <property type="entry name" value="GLABROUS1 ENHANCER-BINDING PROTEIN-LIKE 2"/>
    <property type="match status" value="1"/>
</dbReference>
<protein>
    <submittedName>
        <fullName evidence="9">TLC domain-containing protein At5g14285-like</fullName>
    </submittedName>
</protein>
<keyword evidence="2 5" id="KW-0812">Transmembrane</keyword>
<dbReference type="OrthoDB" id="204175at2759"/>
<dbReference type="PROSITE" id="PS50922">
    <property type="entry name" value="TLC"/>
    <property type="match status" value="1"/>
</dbReference>
<feature type="domain" description="TLC" evidence="7">
    <location>
        <begin position="36"/>
        <end position="244"/>
    </location>
</feature>